<dbReference type="InterPro" id="IPR011674">
    <property type="entry name" value="DUF1616"/>
</dbReference>
<gene>
    <name evidence="2" type="ORF">J07HQW2_02172</name>
</gene>
<evidence type="ECO:0000313" key="2">
    <source>
        <dbReference type="EMBL" id="ERG95712.1"/>
    </source>
</evidence>
<dbReference type="HOGENOM" id="CLU_1830572_0_0_2"/>
<dbReference type="Pfam" id="PF07760">
    <property type="entry name" value="DUF1616"/>
    <property type="match status" value="1"/>
</dbReference>
<dbReference type="EMBL" id="KE356561">
    <property type="protein sequence ID" value="ERG95712.1"/>
    <property type="molecule type" value="Genomic_DNA"/>
</dbReference>
<sequence>MLLAAIMSTGYLAMNPGLTTAAHSEFFIDPAEPQTNTTTTASYPDRLQPNATTNVTLGIGNHEHQSFSYRITVVWNETTTQSHQLRLADNETRLYPVQLEAPSEPARYRVQFQLYKQNETNPALQTRLFIRVNETATTPR</sequence>
<reference evidence="2 3" key="1">
    <citation type="journal article" date="2013" name="PLoS ONE">
        <title>Assembly-driven community genomics of a hypersaline microbial ecosystem.</title>
        <authorList>
            <person name="Podell S."/>
            <person name="Ugalde J.A."/>
            <person name="Narasingarao P."/>
            <person name="Banfield J.F."/>
            <person name="Heidelberg K.B."/>
            <person name="Allen E.E."/>
        </authorList>
    </citation>
    <scope>NUCLEOTIDE SEQUENCE [LARGE SCALE GENOMIC DNA]</scope>
    <source>
        <strain evidence="3">J07HQW2</strain>
    </source>
</reference>
<dbReference type="eggNOG" id="arCOG02884">
    <property type="taxonomic scope" value="Archaea"/>
</dbReference>
<evidence type="ECO:0000259" key="1">
    <source>
        <dbReference type="Pfam" id="PF07760"/>
    </source>
</evidence>
<dbReference type="STRING" id="1238425.J07HQW2_02172"/>
<protein>
    <recommendedName>
        <fullName evidence="1">DUF1616 domain-containing protein</fullName>
    </recommendedName>
</protein>
<dbReference type="AlphaFoldDB" id="U1PPM7"/>
<accession>U1PPM7</accession>
<name>U1PPM7_9EURY</name>
<organism evidence="2 3">
    <name type="scientific">Haloquadratum walsbyi J07HQW2</name>
    <dbReference type="NCBI Taxonomy" id="1238425"/>
    <lineage>
        <taxon>Archaea</taxon>
        <taxon>Methanobacteriati</taxon>
        <taxon>Methanobacteriota</taxon>
        <taxon>Stenosarchaea group</taxon>
        <taxon>Halobacteria</taxon>
        <taxon>Halobacteriales</taxon>
        <taxon>Haloferacaceae</taxon>
        <taxon>Haloquadratum</taxon>
    </lineage>
</organism>
<evidence type="ECO:0000313" key="3">
    <source>
        <dbReference type="Proteomes" id="UP000030710"/>
    </source>
</evidence>
<feature type="domain" description="DUF1616" evidence="1">
    <location>
        <begin position="2"/>
        <end position="122"/>
    </location>
</feature>
<dbReference type="Proteomes" id="UP000030710">
    <property type="component" value="Unassembled WGS sequence"/>
</dbReference>
<proteinExistence type="predicted"/>